<reference evidence="4 5" key="1">
    <citation type="submission" date="2020-03" db="EMBL/GenBank/DDBJ databases">
        <title>Draft Genome Sequence of Cudoniella acicularis.</title>
        <authorList>
            <person name="Buettner E."/>
            <person name="Kellner H."/>
        </authorList>
    </citation>
    <scope>NUCLEOTIDE SEQUENCE [LARGE SCALE GENOMIC DNA]</scope>
    <source>
        <strain evidence="4 5">DSM 108380</strain>
    </source>
</reference>
<organism evidence="4 5">
    <name type="scientific">Cudoniella acicularis</name>
    <dbReference type="NCBI Taxonomy" id="354080"/>
    <lineage>
        <taxon>Eukaryota</taxon>
        <taxon>Fungi</taxon>
        <taxon>Dikarya</taxon>
        <taxon>Ascomycota</taxon>
        <taxon>Pezizomycotina</taxon>
        <taxon>Leotiomycetes</taxon>
        <taxon>Helotiales</taxon>
        <taxon>Tricladiaceae</taxon>
        <taxon>Cudoniella</taxon>
    </lineage>
</organism>
<feature type="compositionally biased region" description="Polar residues" evidence="1">
    <location>
        <begin position="208"/>
        <end position="222"/>
    </location>
</feature>
<accession>A0A8H4RI87</accession>
<evidence type="ECO:0000259" key="3">
    <source>
        <dbReference type="Pfam" id="PF20237"/>
    </source>
</evidence>
<feature type="domain" description="DUF6594" evidence="3">
    <location>
        <begin position="245"/>
        <end position="487"/>
    </location>
</feature>
<proteinExistence type="predicted"/>
<feature type="region of interest" description="Disordered" evidence="1">
    <location>
        <begin position="190"/>
        <end position="226"/>
    </location>
</feature>
<dbReference type="Proteomes" id="UP000566819">
    <property type="component" value="Unassembled WGS sequence"/>
</dbReference>
<dbReference type="EMBL" id="JAAMPI010000539">
    <property type="protein sequence ID" value="KAF4630545.1"/>
    <property type="molecule type" value="Genomic_DNA"/>
</dbReference>
<dbReference type="PANTHER" id="PTHR34502:SF5">
    <property type="entry name" value="DUF6594 DOMAIN-CONTAINING PROTEIN"/>
    <property type="match status" value="1"/>
</dbReference>
<feature type="region of interest" description="Disordered" evidence="1">
    <location>
        <begin position="139"/>
        <end position="173"/>
    </location>
</feature>
<feature type="transmembrane region" description="Helical" evidence="2">
    <location>
        <begin position="460"/>
        <end position="479"/>
    </location>
</feature>
<evidence type="ECO:0000313" key="5">
    <source>
        <dbReference type="Proteomes" id="UP000566819"/>
    </source>
</evidence>
<dbReference type="InterPro" id="IPR046529">
    <property type="entry name" value="DUF6594"/>
</dbReference>
<dbReference type="OrthoDB" id="3533814at2759"/>
<dbReference type="Pfam" id="PF20237">
    <property type="entry name" value="DUF6594"/>
    <property type="match status" value="1"/>
</dbReference>
<feature type="region of interest" description="Disordered" evidence="1">
    <location>
        <begin position="66"/>
        <end position="93"/>
    </location>
</feature>
<comment type="caution">
    <text evidence="4">The sequence shown here is derived from an EMBL/GenBank/DDBJ whole genome shotgun (WGS) entry which is preliminary data.</text>
</comment>
<gene>
    <name evidence="4" type="ORF">G7Y89_g7598</name>
</gene>
<keyword evidence="5" id="KW-1185">Reference proteome</keyword>
<evidence type="ECO:0000313" key="4">
    <source>
        <dbReference type="EMBL" id="KAF4630545.1"/>
    </source>
</evidence>
<dbReference type="AlphaFoldDB" id="A0A8H4RI87"/>
<protein>
    <recommendedName>
        <fullName evidence="3">DUF6594 domain-containing protein</fullName>
    </recommendedName>
</protein>
<keyword evidence="2" id="KW-1133">Transmembrane helix</keyword>
<sequence length="523" mass="59001">MALLLTTEMERAFKQSPELRKLGLAAFGQTIRPAPPVRLRKVSPRTNSATIICVTEEEGVITNKHEKREGVVVPSSNPKPSATPTSSNCTSGSIEQQYSNAVPSEPLPPLFRPYLSGIGDAEKGIPVIESNKMKRVTLRKSTLPPKQSIEVEQEQGSSTGVNQYAEGHVETEKETEILLKQNLADAIKDEQLTPESPTDSQDELALSQEPTAVSEEGSQTNHGGMRCEDIIDEYDKHYKTYPHGFPSLAAFLNSAGNFSIARRFGRAHQRVLLHLTCEVTLLEKELDELDKADENTDTKWRLKRGEFYEGWDPKQKDLIEKLRVKLLQYDELVLKDSNLRSLAPALPRDHRSVFNWIRNEKPLDKDQYDFIYYRDDFVSLVNQPREGFDEAVKSLLNRSPSSRFQQLLRSNSNPQDPHTYFFSTQNITLFARILAVSVAITIILIPIFILFLAEMSRKTTSIMVLVFVLAFAALMSMTGTKAENVFVGLDVDVEKESQEHYVFGEYARCDCCRLEGLTHLDVS</sequence>
<name>A0A8H4RI87_9HELO</name>
<feature type="transmembrane region" description="Helical" evidence="2">
    <location>
        <begin position="429"/>
        <end position="453"/>
    </location>
</feature>
<keyword evidence="2" id="KW-0812">Transmembrane</keyword>
<evidence type="ECO:0000256" key="1">
    <source>
        <dbReference type="SAM" id="MobiDB-lite"/>
    </source>
</evidence>
<feature type="compositionally biased region" description="Polar residues" evidence="1">
    <location>
        <begin position="74"/>
        <end position="93"/>
    </location>
</feature>
<evidence type="ECO:0000256" key="2">
    <source>
        <dbReference type="SAM" id="Phobius"/>
    </source>
</evidence>
<keyword evidence="2" id="KW-0472">Membrane</keyword>
<dbReference type="PANTHER" id="PTHR34502">
    <property type="entry name" value="DUF6594 DOMAIN-CONTAINING PROTEIN-RELATED"/>
    <property type="match status" value="1"/>
</dbReference>